<dbReference type="InterPro" id="IPR004722">
    <property type="entry name" value="DHOase"/>
</dbReference>
<feature type="domain" description="Amidohydrolase-related" evidence="7">
    <location>
        <begin position="47"/>
        <end position="392"/>
    </location>
</feature>
<dbReference type="Pfam" id="PF01979">
    <property type="entry name" value="Amidohydro_1"/>
    <property type="match status" value="1"/>
</dbReference>
<dbReference type="GO" id="GO:0006221">
    <property type="term" value="P:pyrimidine nucleotide biosynthetic process"/>
    <property type="evidence" value="ECO:0007669"/>
    <property type="project" value="UniProtKB-KW"/>
</dbReference>
<organism evidence="8 9">
    <name type="scientific">Spiroplasma eriocheiris</name>
    <dbReference type="NCBI Taxonomy" id="315358"/>
    <lineage>
        <taxon>Bacteria</taxon>
        <taxon>Bacillati</taxon>
        <taxon>Mycoplasmatota</taxon>
        <taxon>Mollicutes</taxon>
        <taxon>Entomoplasmatales</taxon>
        <taxon>Spiroplasmataceae</taxon>
        <taxon>Spiroplasma</taxon>
    </lineage>
</organism>
<dbReference type="PANTHER" id="PTHR43668">
    <property type="entry name" value="ALLANTOINASE"/>
    <property type="match status" value="1"/>
</dbReference>
<dbReference type="GO" id="GO:0046872">
    <property type="term" value="F:metal ion binding"/>
    <property type="evidence" value="ECO:0007669"/>
    <property type="project" value="UniProtKB-KW"/>
</dbReference>
<keyword evidence="6" id="KW-0665">Pyrimidine biosynthesis</keyword>
<dbReference type="InterPro" id="IPR032466">
    <property type="entry name" value="Metal_Hydrolase"/>
</dbReference>
<dbReference type="InterPro" id="IPR011059">
    <property type="entry name" value="Metal-dep_hydrolase_composite"/>
</dbReference>
<keyword evidence="9" id="KW-1185">Reference proteome</keyword>
<evidence type="ECO:0000256" key="6">
    <source>
        <dbReference type="ARBA" id="ARBA00022975"/>
    </source>
</evidence>
<proteinExistence type="inferred from homology"/>
<keyword evidence="4" id="KW-0479">Metal-binding</keyword>
<dbReference type="Gene3D" id="2.30.40.10">
    <property type="entry name" value="Urease, subunit C, domain 1"/>
    <property type="match status" value="1"/>
</dbReference>
<dbReference type="InterPro" id="IPR006680">
    <property type="entry name" value="Amidohydro-rel"/>
</dbReference>
<dbReference type="InterPro" id="IPR050138">
    <property type="entry name" value="DHOase/Allantoinase_Hydrolase"/>
</dbReference>
<evidence type="ECO:0000256" key="5">
    <source>
        <dbReference type="ARBA" id="ARBA00022801"/>
    </source>
</evidence>
<dbReference type="AlphaFoldDB" id="A0A0H3XKP0"/>
<comment type="cofactor">
    <cofactor evidence="1">
        <name>Zn(2+)</name>
        <dbReference type="ChEBI" id="CHEBI:29105"/>
    </cofactor>
</comment>
<dbReference type="SUPFAM" id="SSF51338">
    <property type="entry name" value="Composite domain of metallo-dependent hydrolases"/>
    <property type="match status" value="1"/>
</dbReference>
<evidence type="ECO:0000259" key="7">
    <source>
        <dbReference type="Pfam" id="PF01979"/>
    </source>
</evidence>
<dbReference type="PROSITE" id="PS00482">
    <property type="entry name" value="DIHYDROOROTASE_1"/>
    <property type="match status" value="1"/>
</dbReference>
<dbReference type="GO" id="GO:0004151">
    <property type="term" value="F:dihydroorotase activity"/>
    <property type="evidence" value="ECO:0007669"/>
    <property type="project" value="InterPro"/>
</dbReference>
<dbReference type="GO" id="GO:0005737">
    <property type="term" value="C:cytoplasm"/>
    <property type="evidence" value="ECO:0007669"/>
    <property type="project" value="TreeGrafter"/>
</dbReference>
<reference evidence="9" key="2">
    <citation type="submission" date="2015-06" db="EMBL/GenBank/DDBJ databases">
        <title>Complete genome sequence of Spiroplasma eriocheiris TDA-040725-5 (DSM 21848).</title>
        <authorList>
            <person name="Lo W.-S."/>
            <person name="Kuo C.-H."/>
        </authorList>
    </citation>
    <scope>NUCLEOTIDE SEQUENCE [LARGE SCALE GENOMIC DNA]</scope>
    <source>
        <strain evidence="9">TDA-040725-5</strain>
    </source>
</reference>
<gene>
    <name evidence="8" type="primary">pyrC</name>
    <name evidence="8" type="ORF">SERIO_v1c04250</name>
</gene>
<dbReference type="InterPro" id="IPR002195">
    <property type="entry name" value="Dihydroorotase_CS"/>
</dbReference>
<evidence type="ECO:0000313" key="9">
    <source>
        <dbReference type="Proteomes" id="UP000035661"/>
    </source>
</evidence>
<accession>A0A0H3XKP0</accession>
<evidence type="ECO:0000313" key="8">
    <source>
        <dbReference type="EMBL" id="AKM54004.1"/>
    </source>
</evidence>
<dbReference type="GO" id="GO:0004038">
    <property type="term" value="F:allantoinase activity"/>
    <property type="evidence" value="ECO:0007669"/>
    <property type="project" value="TreeGrafter"/>
</dbReference>
<dbReference type="STRING" id="315358.SERIO_v1c04250"/>
<dbReference type="PATRIC" id="fig|743698.3.peg.426"/>
<protein>
    <submittedName>
        <fullName evidence="8">Dihydroorotase</fullName>
    </submittedName>
</protein>
<keyword evidence="5" id="KW-0378">Hydrolase</keyword>
<dbReference type="RefSeq" id="WP_047791255.1">
    <property type="nucleotide sequence ID" value="NZ_CP011856.1"/>
</dbReference>
<dbReference type="CDD" id="cd01317">
    <property type="entry name" value="DHOase_IIa"/>
    <property type="match status" value="1"/>
</dbReference>
<sequence>MIYTFSGGYLYLENEFVLTNISIEDNKIINIGPELLGTEIKLTKDIIITPSFIDLHAHFREPGQTHKEDLHTGALSALYGGYQTVCLMPNTTPTIDNIKIIKSIQPKLKAQPINLQLFSAITKDLAGQELVDLLTVKDSVIGYSDDGNYLANHQILKEVLTFAHQHQQLVSLHVDSRAPLTTEVILNNNLAKHFDLQGVDDSYESLPLIKDLDFVIKHHLPYHLCHVSTKKSIELLRQAKQKNKLITCEVTPHHLTLSYEDVITNDANYKMNPPLNSQDDQQSLIAALNENLIDVIATDHAPHHQSEKADFKTGAMGIIGLQLTFPTLYTKLVKTQQVALKTIIKCLTTNPQKLINHPPVELVVGNLANFVVIDLAKEQVVSSELLKSKSKNTPFLNQSLVGWPIMNIYQGTIYRLEGEE</sequence>
<dbReference type="NCBIfam" id="TIGR00857">
    <property type="entry name" value="pyrC_multi"/>
    <property type="match status" value="1"/>
</dbReference>
<dbReference type="KEGG" id="seri:SERIO_v1c04250"/>
<name>A0A0H3XKP0_9MOLU</name>
<reference evidence="8 9" key="1">
    <citation type="journal article" date="2015" name="Genome Biol. Evol.">
        <title>Found and Lost: The Fates of Horizontally Acquired Genes in Arthropod-Symbiotic Spiroplasma.</title>
        <authorList>
            <person name="Lo W.S."/>
            <person name="Gasparich G.E."/>
            <person name="Kuo C.H."/>
        </authorList>
    </citation>
    <scope>NUCLEOTIDE SEQUENCE [LARGE SCALE GENOMIC DNA]</scope>
    <source>
        <strain evidence="9">TDA-040725-5</strain>
    </source>
</reference>
<dbReference type="Gene3D" id="3.20.20.140">
    <property type="entry name" value="Metal-dependent hydrolases"/>
    <property type="match status" value="1"/>
</dbReference>
<dbReference type="SUPFAM" id="SSF51556">
    <property type="entry name" value="Metallo-dependent hydrolases"/>
    <property type="match status" value="1"/>
</dbReference>
<evidence type="ECO:0000256" key="1">
    <source>
        <dbReference type="ARBA" id="ARBA00001947"/>
    </source>
</evidence>
<dbReference type="PROSITE" id="PS00483">
    <property type="entry name" value="DIHYDROOROTASE_2"/>
    <property type="match status" value="1"/>
</dbReference>
<dbReference type="Proteomes" id="UP000035661">
    <property type="component" value="Chromosome"/>
</dbReference>
<dbReference type="GO" id="GO:0006145">
    <property type="term" value="P:purine nucleobase catabolic process"/>
    <property type="evidence" value="ECO:0007669"/>
    <property type="project" value="TreeGrafter"/>
</dbReference>
<evidence type="ECO:0000256" key="3">
    <source>
        <dbReference type="ARBA" id="ARBA00010286"/>
    </source>
</evidence>
<evidence type="ECO:0000256" key="2">
    <source>
        <dbReference type="ARBA" id="ARBA00002368"/>
    </source>
</evidence>
<comment type="function">
    <text evidence="2">Catalyzes the reversible cyclization of carbamoyl aspartate to dihydroorotate.</text>
</comment>
<comment type="similarity">
    <text evidence="3">Belongs to the metallo-dependent hydrolases superfamily. DHOase family. Class I DHOase subfamily.</text>
</comment>
<evidence type="ECO:0000256" key="4">
    <source>
        <dbReference type="ARBA" id="ARBA00022723"/>
    </source>
</evidence>
<dbReference type="EMBL" id="CP011856">
    <property type="protein sequence ID" value="AKM54004.1"/>
    <property type="molecule type" value="Genomic_DNA"/>
</dbReference>
<dbReference type="PANTHER" id="PTHR43668:SF2">
    <property type="entry name" value="ALLANTOINASE"/>
    <property type="match status" value="1"/>
</dbReference>